<evidence type="ECO:0000256" key="8">
    <source>
        <dbReference type="ARBA" id="ARBA00023136"/>
    </source>
</evidence>
<dbReference type="InterPro" id="IPR035897">
    <property type="entry name" value="Toll_tir_struct_dom_sf"/>
</dbReference>
<organism evidence="14 15">
    <name type="scientific">Dreissena polymorpha</name>
    <name type="common">Zebra mussel</name>
    <name type="synonym">Mytilus polymorpha</name>
    <dbReference type="NCBI Taxonomy" id="45954"/>
    <lineage>
        <taxon>Eukaryota</taxon>
        <taxon>Metazoa</taxon>
        <taxon>Spiralia</taxon>
        <taxon>Lophotrochozoa</taxon>
        <taxon>Mollusca</taxon>
        <taxon>Bivalvia</taxon>
        <taxon>Autobranchia</taxon>
        <taxon>Heteroconchia</taxon>
        <taxon>Euheterodonta</taxon>
        <taxon>Imparidentia</taxon>
        <taxon>Neoheterodontei</taxon>
        <taxon>Myida</taxon>
        <taxon>Dreissenoidea</taxon>
        <taxon>Dreissenidae</taxon>
        <taxon>Dreissena</taxon>
    </lineage>
</organism>
<dbReference type="Pfam" id="PF13306">
    <property type="entry name" value="LRR_5"/>
    <property type="match status" value="1"/>
</dbReference>
<evidence type="ECO:0000313" key="14">
    <source>
        <dbReference type="EMBL" id="KAH3880545.1"/>
    </source>
</evidence>
<gene>
    <name evidence="14" type="ORF">DPMN_004461</name>
</gene>
<feature type="signal peptide" evidence="12">
    <location>
        <begin position="1"/>
        <end position="16"/>
    </location>
</feature>
<dbReference type="InterPro" id="IPR003591">
    <property type="entry name" value="Leu-rich_rpt_typical-subtyp"/>
</dbReference>
<comment type="similarity">
    <text evidence="2">Belongs to the Toll-like receptor family.</text>
</comment>
<keyword evidence="5 12" id="KW-0732">Signal</keyword>
<reference evidence="14" key="2">
    <citation type="submission" date="2020-11" db="EMBL/GenBank/DDBJ databases">
        <authorList>
            <person name="McCartney M.A."/>
            <person name="Auch B."/>
            <person name="Kono T."/>
            <person name="Mallez S."/>
            <person name="Becker A."/>
            <person name="Gohl D.M."/>
            <person name="Silverstein K.A.T."/>
            <person name="Koren S."/>
            <person name="Bechman K.B."/>
            <person name="Herman A."/>
            <person name="Abrahante J.E."/>
            <person name="Garbe J."/>
        </authorList>
    </citation>
    <scope>NUCLEOTIDE SEQUENCE</scope>
    <source>
        <strain evidence="14">Duluth1</strain>
        <tissue evidence="14">Whole animal</tissue>
    </source>
</reference>
<dbReference type="GO" id="GO:0005886">
    <property type="term" value="C:plasma membrane"/>
    <property type="evidence" value="ECO:0007669"/>
    <property type="project" value="TreeGrafter"/>
</dbReference>
<evidence type="ECO:0000313" key="15">
    <source>
        <dbReference type="Proteomes" id="UP000828390"/>
    </source>
</evidence>
<evidence type="ECO:0000256" key="6">
    <source>
        <dbReference type="ARBA" id="ARBA00022737"/>
    </source>
</evidence>
<dbReference type="PANTHER" id="PTHR24365">
    <property type="entry name" value="TOLL-LIKE RECEPTOR"/>
    <property type="match status" value="1"/>
</dbReference>
<dbReference type="Gene3D" id="3.80.10.10">
    <property type="entry name" value="Ribonuclease Inhibitor"/>
    <property type="match status" value="3"/>
</dbReference>
<evidence type="ECO:0000259" key="13">
    <source>
        <dbReference type="Pfam" id="PF13676"/>
    </source>
</evidence>
<feature type="domain" description="TIR" evidence="13">
    <location>
        <begin position="784"/>
        <end position="906"/>
    </location>
</feature>
<keyword evidence="9" id="KW-0675">Receptor</keyword>
<dbReference type="Gene3D" id="3.40.50.10140">
    <property type="entry name" value="Toll/interleukin-1 receptor homology (TIR) domain"/>
    <property type="match status" value="1"/>
</dbReference>
<evidence type="ECO:0000256" key="11">
    <source>
        <dbReference type="SAM" id="Phobius"/>
    </source>
</evidence>
<dbReference type="InterPro" id="IPR001611">
    <property type="entry name" value="Leu-rich_rpt"/>
</dbReference>
<dbReference type="InterPro" id="IPR026906">
    <property type="entry name" value="LRR_5"/>
</dbReference>
<evidence type="ECO:0000256" key="5">
    <source>
        <dbReference type="ARBA" id="ARBA00022729"/>
    </source>
</evidence>
<evidence type="ECO:0000256" key="1">
    <source>
        <dbReference type="ARBA" id="ARBA00004167"/>
    </source>
</evidence>
<dbReference type="Proteomes" id="UP000828390">
    <property type="component" value="Unassembled WGS sequence"/>
</dbReference>
<dbReference type="Pfam" id="PF13676">
    <property type="entry name" value="TIR_2"/>
    <property type="match status" value="1"/>
</dbReference>
<dbReference type="SUPFAM" id="SSF52200">
    <property type="entry name" value="Toll/Interleukin receptor TIR domain"/>
    <property type="match status" value="1"/>
</dbReference>
<name>A0A9D4RVM4_DREPO</name>
<keyword evidence="6" id="KW-0677">Repeat</keyword>
<dbReference type="InterPro" id="IPR000157">
    <property type="entry name" value="TIR_dom"/>
</dbReference>
<keyword evidence="3" id="KW-0433">Leucine-rich repeat</keyword>
<sequence>MFNLGITFVLMTGLSALQDMDPPGTCDFVQRNTACRCRWNKNGFDIDCSWSNITSVPDMLPKNVIVTLNLTSTRVGLNLNTDVPFQDFSILEVLDLYNASLGSKVALTNTTFIGLNRLKHLNISGNERLPLTQKSTDGNLFSNLHSLVTLRMYGTTGTYNVAKGYPESTLARIGNLQELWIDGLTNRDFGETFRNMSTLKTLRLSGDVVIPPWRSLEFCETNVTETMLGNLIHITDLSILKCNVKNIHAQAFLNVTKLEFLDLSGNQLLTLEGVSKVIGSISTTLKTLILDSVENSRFLPCGIKITKDMGERFQRLTNLKKLSVEDNAINSIDEHAFESLSSLEHLHAARNELQLGFYVFRVQKMTNLKTLDISNNFFTDDIGIWSRVEKKTTTKNVFWEIPDKYPDSSNINFLHSYGNNLVLNSGSVPKGSTLSSVKGPSKSTCPKRDYFIPRCIVTGFLPPNLESLDISNSKIGVPIYEYCIFKNNSLKTIIAAGSLLYCWEGPMHGVQKLENVDLSRNFATTVQEDFFDDAPNLLSLNLGTNLLYRPIMRNGRRLFKNNVHLEMLDLSFNRIETVDDQFLENQKEMKHLNLSFNIMNQFTVNITHMTKLRMLDLSNNQIKSLSKDMCATLVRISQTKITDKPFYLNLSNNNIKCDCLNIDFLKWVSKHMGKCRFLNITISNCVFTENSSTVEINSYNDLKKHILFLEKECKSYKEYIIGGTIILAIVLHIVAGMLIHRYRWKIRYWLYVTSSKMKTRAGYISIDSLSANETYRYHVYLASEVDNAFVRSQLESKLTGRGYKLFLPEHIVPGQNNYRLIANAIHISRSVLFVISAGWEHDTECKIAIHMAQEESLRRGKPMFFAVFLESTPEIGWSSDTLEIRRRCFLDFPKNGDAQEVAAFWRELYETIDGMDNAPVLLQYSAMLSTDTRIN</sequence>
<dbReference type="AlphaFoldDB" id="A0A9D4RVM4"/>
<keyword evidence="7 11" id="KW-1133">Transmembrane helix</keyword>
<evidence type="ECO:0000256" key="2">
    <source>
        <dbReference type="ARBA" id="ARBA00009634"/>
    </source>
</evidence>
<evidence type="ECO:0000256" key="7">
    <source>
        <dbReference type="ARBA" id="ARBA00022989"/>
    </source>
</evidence>
<evidence type="ECO:0000256" key="12">
    <source>
        <dbReference type="SAM" id="SignalP"/>
    </source>
</evidence>
<protein>
    <recommendedName>
        <fullName evidence="13">TIR domain-containing protein</fullName>
    </recommendedName>
</protein>
<comment type="caution">
    <text evidence="14">The sequence shown here is derived from an EMBL/GenBank/DDBJ whole genome shotgun (WGS) entry which is preliminary data.</text>
</comment>
<keyword evidence="15" id="KW-1185">Reference proteome</keyword>
<keyword evidence="8 11" id="KW-0472">Membrane</keyword>
<dbReference type="GO" id="GO:0038023">
    <property type="term" value="F:signaling receptor activity"/>
    <property type="evidence" value="ECO:0007669"/>
    <property type="project" value="TreeGrafter"/>
</dbReference>
<dbReference type="SMART" id="SM00369">
    <property type="entry name" value="LRR_TYP"/>
    <property type="match status" value="5"/>
</dbReference>
<dbReference type="PROSITE" id="PS51450">
    <property type="entry name" value="LRR"/>
    <property type="match status" value="3"/>
</dbReference>
<feature type="transmembrane region" description="Helical" evidence="11">
    <location>
        <begin position="719"/>
        <end position="739"/>
    </location>
</feature>
<evidence type="ECO:0000256" key="9">
    <source>
        <dbReference type="ARBA" id="ARBA00023170"/>
    </source>
</evidence>
<dbReference type="PANTHER" id="PTHR24365:SF530">
    <property type="entry name" value="MSTPROX-RELATED"/>
    <property type="match status" value="1"/>
</dbReference>
<dbReference type="EMBL" id="JAIWYP010000001">
    <property type="protein sequence ID" value="KAH3880545.1"/>
    <property type="molecule type" value="Genomic_DNA"/>
</dbReference>
<feature type="chain" id="PRO_5039417522" description="TIR domain-containing protein" evidence="12">
    <location>
        <begin position="17"/>
        <end position="935"/>
    </location>
</feature>
<reference evidence="14" key="1">
    <citation type="journal article" date="2019" name="bioRxiv">
        <title>The Genome of the Zebra Mussel, Dreissena polymorpha: A Resource for Invasive Species Research.</title>
        <authorList>
            <person name="McCartney M.A."/>
            <person name="Auch B."/>
            <person name="Kono T."/>
            <person name="Mallez S."/>
            <person name="Zhang Y."/>
            <person name="Obille A."/>
            <person name="Becker A."/>
            <person name="Abrahante J.E."/>
            <person name="Garbe J."/>
            <person name="Badalamenti J.P."/>
            <person name="Herman A."/>
            <person name="Mangelson H."/>
            <person name="Liachko I."/>
            <person name="Sullivan S."/>
            <person name="Sone E.D."/>
            <person name="Koren S."/>
            <person name="Silverstein K.A.T."/>
            <person name="Beckman K.B."/>
            <person name="Gohl D.M."/>
        </authorList>
    </citation>
    <scope>NUCLEOTIDE SEQUENCE</scope>
    <source>
        <strain evidence="14">Duluth1</strain>
        <tissue evidence="14">Whole animal</tissue>
    </source>
</reference>
<dbReference type="SUPFAM" id="SSF52058">
    <property type="entry name" value="L domain-like"/>
    <property type="match status" value="2"/>
</dbReference>
<dbReference type="InterPro" id="IPR032675">
    <property type="entry name" value="LRR_dom_sf"/>
</dbReference>
<evidence type="ECO:0000256" key="10">
    <source>
        <dbReference type="ARBA" id="ARBA00023180"/>
    </source>
</evidence>
<dbReference type="Pfam" id="PF13855">
    <property type="entry name" value="LRR_8"/>
    <property type="match status" value="2"/>
</dbReference>
<evidence type="ECO:0000256" key="4">
    <source>
        <dbReference type="ARBA" id="ARBA00022692"/>
    </source>
</evidence>
<accession>A0A9D4RVM4</accession>
<dbReference type="GO" id="GO:0007165">
    <property type="term" value="P:signal transduction"/>
    <property type="evidence" value="ECO:0007669"/>
    <property type="project" value="InterPro"/>
</dbReference>
<evidence type="ECO:0000256" key="3">
    <source>
        <dbReference type="ARBA" id="ARBA00022614"/>
    </source>
</evidence>
<keyword evidence="4 11" id="KW-0812">Transmembrane</keyword>
<dbReference type="SMART" id="SM00365">
    <property type="entry name" value="LRR_SD22"/>
    <property type="match status" value="4"/>
</dbReference>
<comment type="subcellular location">
    <subcellularLocation>
        <location evidence="1">Membrane</location>
        <topology evidence="1">Single-pass membrane protein</topology>
    </subcellularLocation>
</comment>
<proteinExistence type="inferred from homology"/>
<keyword evidence="10" id="KW-0325">Glycoprotein</keyword>